<dbReference type="STRING" id="269796.Rru_A0375"/>
<dbReference type="SUPFAM" id="SSF51182">
    <property type="entry name" value="RmlC-like cupins"/>
    <property type="match status" value="1"/>
</dbReference>
<sequence length="231" mass="25281">MIELRPFASLGTLDIDWLTARYHFSFSRYYDPARMGLGSLRVWNDDQVRAGTGFEPHSHRDMEIITYVRKGAITHEDNLGNKGRTAAGDVQVMWAGSGITHAEYNRESEDTLLFQIWIETARPGIAPGWEARAFPKEPGQVIALASGRDLPDHAGALPLHQDAAILGGVLTPGQTLTLPSKGRKLYIVPTTGALRVGDHTARARDGVAIWDEAEITLTALEETEVVIADVA</sequence>
<comment type="cofactor">
    <cofactor evidence="2">
        <name>Fe cation</name>
        <dbReference type="ChEBI" id="CHEBI:24875"/>
    </cofactor>
    <text evidence="2">Binds 1 Fe cation per subunit.</text>
</comment>
<evidence type="ECO:0000313" key="7">
    <source>
        <dbReference type="Proteomes" id="UP000001929"/>
    </source>
</evidence>
<dbReference type="PANTHER" id="PTHR43212:SF3">
    <property type="entry name" value="QUERCETIN 2,3-DIOXYGENASE"/>
    <property type="match status" value="1"/>
</dbReference>
<evidence type="ECO:0000256" key="3">
    <source>
        <dbReference type="RuleBase" id="RU003457"/>
    </source>
</evidence>
<feature type="domain" description="Pirin N-terminal" evidence="4">
    <location>
        <begin position="12"/>
        <end position="118"/>
    </location>
</feature>
<dbReference type="CDD" id="cd02910">
    <property type="entry name" value="cupin_Yhhw_N"/>
    <property type="match status" value="1"/>
</dbReference>
<evidence type="ECO:0000256" key="1">
    <source>
        <dbReference type="ARBA" id="ARBA00008416"/>
    </source>
</evidence>
<dbReference type="PATRIC" id="fig|269796.9.peg.432"/>
<organism evidence="6 7">
    <name type="scientific">Rhodospirillum rubrum (strain ATCC 11170 / ATH 1.1.1 / DSM 467 / LMG 4362 / NCIMB 8255 / S1)</name>
    <dbReference type="NCBI Taxonomy" id="269796"/>
    <lineage>
        <taxon>Bacteria</taxon>
        <taxon>Pseudomonadati</taxon>
        <taxon>Pseudomonadota</taxon>
        <taxon>Alphaproteobacteria</taxon>
        <taxon>Rhodospirillales</taxon>
        <taxon>Rhodospirillaceae</taxon>
        <taxon>Rhodospirillum</taxon>
    </lineage>
</organism>
<feature type="domain" description="Quercetin 2,3-dioxygenase C-terminal cupin" evidence="5">
    <location>
        <begin position="153"/>
        <end position="230"/>
    </location>
</feature>
<name>Q2RXG5_RHORT</name>
<protein>
    <submittedName>
        <fullName evidence="6">Pirin-like</fullName>
    </submittedName>
</protein>
<evidence type="ECO:0000256" key="2">
    <source>
        <dbReference type="PIRSR" id="PIRSR006232-1"/>
    </source>
</evidence>
<accession>Q2RXG5</accession>
<dbReference type="Gene3D" id="2.60.120.10">
    <property type="entry name" value="Jelly Rolls"/>
    <property type="match status" value="2"/>
</dbReference>
<feature type="binding site" evidence="2">
    <location>
        <position position="103"/>
    </location>
    <ligand>
        <name>Fe cation</name>
        <dbReference type="ChEBI" id="CHEBI:24875"/>
    </ligand>
</feature>
<dbReference type="Pfam" id="PF17954">
    <property type="entry name" value="Pirin_C_2"/>
    <property type="match status" value="1"/>
</dbReference>
<dbReference type="EMBL" id="CP000230">
    <property type="protein sequence ID" value="ABC21180.1"/>
    <property type="molecule type" value="Genomic_DNA"/>
</dbReference>
<dbReference type="Proteomes" id="UP000001929">
    <property type="component" value="Chromosome"/>
</dbReference>
<dbReference type="eggNOG" id="COG1741">
    <property type="taxonomic scope" value="Bacteria"/>
</dbReference>
<dbReference type="PANTHER" id="PTHR43212">
    <property type="entry name" value="QUERCETIN 2,3-DIOXYGENASE"/>
    <property type="match status" value="1"/>
</dbReference>
<dbReference type="GO" id="GO:0046872">
    <property type="term" value="F:metal ion binding"/>
    <property type="evidence" value="ECO:0007669"/>
    <property type="project" value="UniProtKB-KW"/>
</dbReference>
<proteinExistence type="inferred from homology"/>
<dbReference type="EnsemblBacteria" id="ABC21180">
    <property type="protein sequence ID" value="ABC21180"/>
    <property type="gene ID" value="Rru_A0375"/>
</dbReference>
<gene>
    <name evidence="6" type="ordered locus">Rru_A0375</name>
</gene>
<dbReference type="KEGG" id="rru:Rru_A0375"/>
<comment type="similarity">
    <text evidence="1 3">Belongs to the pirin family.</text>
</comment>
<keyword evidence="2" id="KW-0408">Iron</keyword>
<feature type="binding site" evidence="2">
    <location>
        <position position="57"/>
    </location>
    <ligand>
        <name>Fe cation</name>
        <dbReference type="ChEBI" id="CHEBI:24875"/>
    </ligand>
</feature>
<feature type="binding site" evidence="2">
    <location>
        <position position="101"/>
    </location>
    <ligand>
        <name>Fe cation</name>
        <dbReference type="ChEBI" id="CHEBI:24875"/>
    </ligand>
</feature>
<dbReference type="AlphaFoldDB" id="Q2RXG5"/>
<feature type="binding site" evidence="2">
    <location>
        <position position="59"/>
    </location>
    <ligand>
        <name>Fe cation</name>
        <dbReference type="ChEBI" id="CHEBI:24875"/>
    </ligand>
</feature>
<dbReference type="RefSeq" id="WP_011388128.1">
    <property type="nucleotide sequence ID" value="NC_007643.1"/>
</dbReference>
<dbReference type="InterPro" id="IPR014710">
    <property type="entry name" value="RmlC-like_jellyroll"/>
</dbReference>
<keyword evidence="2" id="KW-0479">Metal-binding</keyword>
<dbReference type="InterPro" id="IPR041602">
    <property type="entry name" value="Quercetinase_C"/>
</dbReference>
<dbReference type="Pfam" id="PF02678">
    <property type="entry name" value="Pirin"/>
    <property type="match status" value="1"/>
</dbReference>
<dbReference type="InterPro" id="IPR012093">
    <property type="entry name" value="Pirin"/>
</dbReference>
<dbReference type="PhylomeDB" id="Q2RXG5"/>
<evidence type="ECO:0000313" key="6">
    <source>
        <dbReference type="EMBL" id="ABC21180.1"/>
    </source>
</evidence>
<evidence type="ECO:0000259" key="5">
    <source>
        <dbReference type="Pfam" id="PF17954"/>
    </source>
</evidence>
<dbReference type="HOGENOM" id="CLU_064194_2_2_5"/>
<reference evidence="6 7" key="1">
    <citation type="journal article" date="2011" name="Stand. Genomic Sci.">
        <title>Complete genome sequence of Rhodospirillum rubrum type strain (S1).</title>
        <authorList>
            <person name="Munk A.C."/>
            <person name="Copeland A."/>
            <person name="Lucas S."/>
            <person name="Lapidus A."/>
            <person name="Del Rio T.G."/>
            <person name="Barry K."/>
            <person name="Detter J.C."/>
            <person name="Hammon N."/>
            <person name="Israni S."/>
            <person name="Pitluck S."/>
            <person name="Brettin T."/>
            <person name="Bruce D."/>
            <person name="Han C."/>
            <person name="Tapia R."/>
            <person name="Gilna P."/>
            <person name="Schmutz J."/>
            <person name="Larimer F."/>
            <person name="Land M."/>
            <person name="Kyrpides N.C."/>
            <person name="Mavromatis K."/>
            <person name="Richardson P."/>
            <person name="Rohde M."/>
            <person name="Goker M."/>
            <person name="Klenk H.P."/>
            <person name="Zhang Y."/>
            <person name="Roberts G.P."/>
            <person name="Reslewic S."/>
            <person name="Schwartz D.C."/>
        </authorList>
    </citation>
    <scope>NUCLEOTIDE SEQUENCE [LARGE SCALE GENOMIC DNA]</scope>
    <source>
        <strain evidence="7">ATCC 11170 / ATH 1.1.1 / DSM 467 / LMG 4362 / NCIMB 8255 / S1</strain>
    </source>
</reference>
<dbReference type="InterPro" id="IPR011051">
    <property type="entry name" value="RmlC_Cupin_sf"/>
</dbReference>
<evidence type="ECO:0000259" key="4">
    <source>
        <dbReference type="Pfam" id="PF02678"/>
    </source>
</evidence>
<keyword evidence="7" id="KW-1185">Reference proteome</keyword>
<dbReference type="PIRSF" id="PIRSF006232">
    <property type="entry name" value="Pirin"/>
    <property type="match status" value="1"/>
</dbReference>
<dbReference type="InterPro" id="IPR003829">
    <property type="entry name" value="Pirin_N_dom"/>
</dbReference>